<accession>A0AAI9K6M8</accession>
<evidence type="ECO:0000313" key="2">
    <source>
        <dbReference type="Proteomes" id="UP000660047"/>
    </source>
</evidence>
<dbReference type="EMBL" id="BLYL01000023">
    <property type="protein sequence ID" value="GFO95624.1"/>
    <property type="molecule type" value="Genomic_DNA"/>
</dbReference>
<protein>
    <submittedName>
        <fullName evidence="1">Uncharacterized protein</fullName>
    </submittedName>
</protein>
<sequence>MLEKAFIESYRKLCDNNNDVIDEFIKRVDKVLSEDSVESKLEKAKNTDTNLRSKRSILLEKYLDGSVAQDVYEAKDLELARKLATNEAAIESLKNSVNKEKVYRIRLKEFRRVLEENRYLEKFDRDVFENLIEKVILLSLIENNLLMFLSCTQDKS</sequence>
<dbReference type="AlphaFoldDB" id="A0AAI9K6M8"/>
<organism evidence="1 2">
    <name type="scientific">Coprococcus eutactus</name>
    <dbReference type="NCBI Taxonomy" id="33043"/>
    <lineage>
        <taxon>Bacteria</taxon>
        <taxon>Bacillati</taxon>
        <taxon>Bacillota</taxon>
        <taxon>Clostridia</taxon>
        <taxon>Lachnospirales</taxon>
        <taxon>Lachnospiraceae</taxon>
        <taxon>Coprococcus</taxon>
    </lineage>
</organism>
<dbReference type="Proteomes" id="UP000660047">
    <property type="component" value="Unassembled WGS sequence"/>
</dbReference>
<proteinExistence type="predicted"/>
<dbReference type="RefSeq" id="WP_055224689.1">
    <property type="nucleotide sequence ID" value="NZ_BLYL01000023.1"/>
</dbReference>
<comment type="caution">
    <text evidence="1">The sequence shown here is derived from an EMBL/GenBank/DDBJ whole genome shotgun (WGS) entry which is preliminary data.</text>
</comment>
<reference evidence="1" key="1">
    <citation type="submission" date="2020-06" db="EMBL/GenBank/DDBJ databases">
        <title>Characterization of fructooligosaccharide metabolism and fructooligosaccharide-degrading enzymes in human commensal butyrate producers.</title>
        <authorList>
            <person name="Tanno H."/>
            <person name="Fujii T."/>
            <person name="Hirano K."/>
            <person name="Maeno S."/>
            <person name="Tonozuka T."/>
            <person name="Sakamoto M."/>
            <person name="Ohkuma M."/>
            <person name="Tochio T."/>
            <person name="Endo A."/>
        </authorList>
    </citation>
    <scope>NUCLEOTIDE SEQUENCE</scope>
    <source>
        <strain evidence="1">JCM 31265</strain>
    </source>
</reference>
<evidence type="ECO:0000313" key="1">
    <source>
        <dbReference type="EMBL" id="GFO95624.1"/>
    </source>
</evidence>
<name>A0AAI9K6M8_9FIRM</name>
<gene>
    <name evidence="1" type="ORF">COEU31_26700</name>
</gene>